<dbReference type="Proteomes" id="UP001489719">
    <property type="component" value="Unassembled WGS sequence"/>
</dbReference>
<accession>A0ACC3TNI2</accession>
<evidence type="ECO:0000313" key="1">
    <source>
        <dbReference type="EMBL" id="KAK9322436.1"/>
    </source>
</evidence>
<reference evidence="2" key="1">
    <citation type="journal article" date="2024" name="Front. Bioeng. Biotechnol.">
        <title>Genome-scale model development and genomic sequencing of the oleaginous clade Lipomyces.</title>
        <authorList>
            <person name="Czajka J.J."/>
            <person name="Han Y."/>
            <person name="Kim J."/>
            <person name="Mondo S.J."/>
            <person name="Hofstad B.A."/>
            <person name="Robles A."/>
            <person name="Haridas S."/>
            <person name="Riley R."/>
            <person name="LaButti K."/>
            <person name="Pangilinan J."/>
            <person name="Andreopoulos W."/>
            <person name="Lipzen A."/>
            <person name="Yan J."/>
            <person name="Wang M."/>
            <person name="Ng V."/>
            <person name="Grigoriev I.V."/>
            <person name="Spatafora J.W."/>
            <person name="Magnuson J.K."/>
            <person name="Baker S.E."/>
            <person name="Pomraning K.R."/>
        </authorList>
    </citation>
    <scope>NUCLEOTIDE SEQUENCE [LARGE SCALE GENOMIC DNA]</scope>
    <source>
        <strain evidence="2">CBS 10300</strain>
    </source>
</reference>
<name>A0ACC3TNI2_9ASCO</name>
<dbReference type="EMBL" id="MU970077">
    <property type="protein sequence ID" value="KAK9322436.1"/>
    <property type="molecule type" value="Genomic_DNA"/>
</dbReference>
<sequence length="177" mass="19459">MRSIFYLLGVLLVVFLALSDVIEAQANKDLQIRITKKIPKEQCKRKSRKGDLVYIHYTGRLSDGTEFDSSVGRDTPFRFTLGRSQVIAGWERGILGMCIGEQRKLTIPPHLGYGEKSVGTIPAGSTLIFDTELLSIVGYNPDDEIVTSTSTEAPAATEEAPVDIPEPSTEEATKDEL</sequence>
<proteinExistence type="predicted"/>
<protein>
    <submittedName>
        <fullName evidence="1">Uncharacterized protein</fullName>
    </submittedName>
</protein>
<comment type="caution">
    <text evidence="1">The sequence shown here is derived from an EMBL/GenBank/DDBJ whole genome shotgun (WGS) entry which is preliminary data.</text>
</comment>
<organism evidence="1 2">
    <name type="scientific">Lipomyces orientalis</name>
    <dbReference type="NCBI Taxonomy" id="1233043"/>
    <lineage>
        <taxon>Eukaryota</taxon>
        <taxon>Fungi</taxon>
        <taxon>Dikarya</taxon>
        <taxon>Ascomycota</taxon>
        <taxon>Saccharomycotina</taxon>
        <taxon>Lipomycetes</taxon>
        <taxon>Lipomycetales</taxon>
        <taxon>Lipomycetaceae</taxon>
        <taxon>Lipomyces</taxon>
    </lineage>
</organism>
<evidence type="ECO:0000313" key="2">
    <source>
        <dbReference type="Proteomes" id="UP001489719"/>
    </source>
</evidence>
<gene>
    <name evidence="1" type="ORF">V1517DRAFT_323453</name>
</gene>
<keyword evidence="2" id="KW-1185">Reference proteome</keyword>